<keyword evidence="4 5" id="KW-0472">Membrane</keyword>
<comment type="subcellular location">
    <subcellularLocation>
        <location evidence="1">Membrane</location>
        <topology evidence="1">Multi-pass membrane protein</topology>
    </subcellularLocation>
</comment>
<dbReference type="EMBL" id="JNBS01001960">
    <property type="protein sequence ID" value="OQR96616.1"/>
    <property type="molecule type" value="Genomic_DNA"/>
</dbReference>
<keyword evidence="3 5" id="KW-1133">Transmembrane helix</keyword>
<dbReference type="InterPro" id="IPR013057">
    <property type="entry name" value="AA_transpt_TM"/>
</dbReference>
<keyword evidence="2 5" id="KW-0812">Transmembrane</keyword>
<comment type="caution">
    <text evidence="7">The sequence shown here is derived from an EMBL/GenBank/DDBJ whole genome shotgun (WGS) entry which is preliminary data.</text>
</comment>
<evidence type="ECO:0000313" key="8">
    <source>
        <dbReference type="Proteomes" id="UP000243217"/>
    </source>
</evidence>
<feature type="transmembrane region" description="Helical" evidence="5">
    <location>
        <begin position="419"/>
        <end position="445"/>
    </location>
</feature>
<organism evidence="7 8">
    <name type="scientific">Thraustotheca clavata</name>
    <dbReference type="NCBI Taxonomy" id="74557"/>
    <lineage>
        <taxon>Eukaryota</taxon>
        <taxon>Sar</taxon>
        <taxon>Stramenopiles</taxon>
        <taxon>Oomycota</taxon>
        <taxon>Saprolegniomycetes</taxon>
        <taxon>Saprolegniales</taxon>
        <taxon>Achlyaceae</taxon>
        <taxon>Thraustotheca</taxon>
    </lineage>
</organism>
<accession>A0A1V9ZF39</accession>
<feature type="transmembrane region" description="Helical" evidence="5">
    <location>
        <begin position="254"/>
        <end position="276"/>
    </location>
</feature>
<evidence type="ECO:0000256" key="4">
    <source>
        <dbReference type="ARBA" id="ARBA00023136"/>
    </source>
</evidence>
<protein>
    <submittedName>
        <fullName evidence="7">Amino Acid/Auxin Permease (AAAP) Family</fullName>
    </submittedName>
</protein>
<dbReference type="OrthoDB" id="40134at2759"/>
<feature type="domain" description="Amino acid transporter transmembrane" evidence="6">
    <location>
        <begin position="17"/>
        <end position="440"/>
    </location>
</feature>
<feature type="transmembrane region" description="Helical" evidence="5">
    <location>
        <begin position="189"/>
        <end position="211"/>
    </location>
</feature>
<evidence type="ECO:0000313" key="7">
    <source>
        <dbReference type="EMBL" id="OQR96616.1"/>
    </source>
</evidence>
<evidence type="ECO:0000256" key="3">
    <source>
        <dbReference type="ARBA" id="ARBA00022989"/>
    </source>
</evidence>
<evidence type="ECO:0000256" key="1">
    <source>
        <dbReference type="ARBA" id="ARBA00004141"/>
    </source>
</evidence>
<name>A0A1V9ZF39_9STRA</name>
<dbReference type="GO" id="GO:0005774">
    <property type="term" value="C:vacuolar membrane"/>
    <property type="evidence" value="ECO:0007669"/>
    <property type="project" value="TreeGrafter"/>
</dbReference>
<feature type="transmembrane region" description="Helical" evidence="5">
    <location>
        <begin position="122"/>
        <end position="141"/>
    </location>
</feature>
<feature type="transmembrane region" description="Helical" evidence="5">
    <location>
        <begin position="356"/>
        <end position="378"/>
    </location>
</feature>
<feature type="transmembrane region" description="Helical" evidence="5">
    <location>
        <begin position="94"/>
        <end position="116"/>
    </location>
</feature>
<evidence type="ECO:0000256" key="5">
    <source>
        <dbReference type="SAM" id="Phobius"/>
    </source>
</evidence>
<dbReference type="Proteomes" id="UP000243217">
    <property type="component" value="Unassembled WGS sequence"/>
</dbReference>
<dbReference type="PANTHER" id="PTHR22950">
    <property type="entry name" value="AMINO ACID TRANSPORTER"/>
    <property type="match status" value="1"/>
</dbReference>
<dbReference type="AlphaFoldDB" id="A0A1V9ZF39"/>
<gene>
    <name evidence="7" type="ORF">THRCLA_21993</name>
</gene>
<dbReference type="GO" id="GO:0015179">
    <property type="term" value="F:L-amino acid transmembrane transporter activity"/>
    <property type="evidence" value="ECO:0007669"/>
    <property type="project" value="TreeGrafter"/>
</dbReference>
<dbReference type="PANTHER" id="PTHR22950:SF349">
    <property type="entry name" value="AMINO ACID TRANSPORTER TRANSMEMBRANE DOMAIN-CONTAINING PROTEIN"/>
    <property type="match status" value="1"/>
</dbReference>
<feature type="transmembrane region" description="Helical" evidence="5">
    <location>
        <begin position="385"/>
        <end position="407"/>
    </location>
</feature>
<proteinExistence type="predicted"/>
<dbReference type="Pfam" id="PF01490">
    <property type="entry name" value="Aa_trans"/>
    <property type="match status" value="1"/>
</dbReference>
<dbReference type="STRING" id="74557.A0A1V9ZF39"/>
<sequence length="476" mass="51707">MGKPFLTLEDLKMCLALFCCSCGIGTLSLPGNYAQVGYAWGTLLTIGLGILNAYATWCISKVLLVAPKHVKTFGDIGEFALGVVGRVFANVSQLIVCAMVPTLFLVLGGNIFTVLFPLTFKVGIWILFMGLMILPVCLFPTLKEGTMVIAAGALATLVADFAAIAILYHNINKQNEGLSPPPANITFDHWTTAVGNLALAFAAGIIIPTLHREHTDPSRMPRVIWVTMAFITILFIVIGVAGDYPLGCQIPHGIMGNILFTIATPYLGFISDRGAVILAMTAMQAHNLIAFGVILFPAFFILERVILRLHPVHPENSQEYKDLETPGLQLEEHVSNTEPVEFPSHEAALAYSAPHAYTKACVLRIVLIAGMVTVACIGQTSLGSLVNFLGASMISLCCVILPIAFYVKVFWTKLNTLQRAWGVLTLVVSLGIAIYASVVTAKVLFGTGPAESDKRFPFCEEKYQDTVYTNRTHYKY</sequence>
<reference evidence="7 8" key="1">
    <citation type="journal article" date="2014" name="Genome Biol. Evol.">
        <title>The secreted proteins of Achlya hypogyna and Thraustotheca clavata identify the ancestral oomycete secretome and reveal gene acquisitions by horizontal gene transfer.</title>
        <authorList>
            <person name="Misner I."/>
            <person name="Blouin N."/>
            <person name="Leonard G."/>
            <person name="Richards T.A."/>
            <person name="Lane C.E."/>
        </authorList>
    </citation>
    <scope>NUCLEOTIDE SEQUENCE [LARGE SCALE GENOMIC DNA]</scope>
    <source>
        <strain evidence="7 8">ATCC 34112</strain>
    </source>
</reference>
<feature type="transmembrane region" description="Helical" evidence="5">
    <location>
        <begin position="223"/>
        <end position="242"/>
    </location>
</feature>
<feature type="transmembrane region" description="Helical" evidence="5">
    <location>
        <begin position="38"/>
        <end position="59"/>
    </location>
</feature>
<evidence type="ECO:0000256" key="2">
    <source>
        <dbReference type="ARBA" id="ARBA00022692"/>
    </source>
</evidence>
<evidence type="ECO:0000259" key="6">
    <source>
        <dbReference type="Pfam" id="PF01490"/>
    </source>
</evidence>
<feature type="transmembrane region" description="Helical" evidence="5">
    <location>
        <begin position="148"/>
        <end position="169"/>
    </location>
</feature>
<feature type="transmembrane region" description="Helical" evidence="5">
    <location>
        <begin position="288"/>
        <end position="307"/>
    </location>
</feature>
<keyword evidence="8" id="KW-1185">Reference proteome</keyword>